<feature type="binding site" evidence="17">
    <location>
        <position position="196"/>
    </location>
    <ligand>
        <name>NADP(+)</name>
        <dbReference type="ChEBI" id="CHEBI:58349"/>
    </ligand>
</feature>
<comment type="function">
    <text evidence="1 15">Converts 2,5-diamino-6-(ribosylamino)-4(3h)-pyrimidinone 5'-phosphate into 5-amino-6-(ribosylamino)-2,4(1h,3h)-pyrimidinedione 5'-phosphate.</text>
</comment>
<keyword evidence="6 15" id="KW-0686">Riboflavin biosynthesis</keyword>
<comment type="catalytic activity">
    <reaction evidence="13 15">
        <text>5-amino-6-(5-phospho-D-ribitylamino)uracil + NADP(+) = 5-amino-6-(5-phospho-D-ribosylamino)uracil + NADPH + H(+)</text>
        <dbReference type="Rhea" id="RHEA:17845"/>
        <dbReference type="ChEBI" id="CHEBI:15378"/>
        <dbReference type="ChEBI" id="CHEBI:57783"/>
        <dbReference type="ChEBI" id="CHEBI:58349"/>
        <dbReference type="ChEBI" id="CHEBI:58421"/>
        <dbReference type="ChEBI" id="CHEBI:58453"/>
        <dbReference type="EC" id="1.1.1.193"/>
    </reaction>
</comment>
<keyword evidence="12" id="KW-0511">Multifunctional enzyme</keyword>
<dbReference type="PROSITE" id="PS00903">
    <property type="entry name" value="CYT_DCMP_DEAMINASES_1"/>
    <property type="match status" value="1"/>
</dbReference>
<dbReference type="CDD" id="cd01284">
    <property type="entry name" value="Riboflavin_deaminase-reductase"/>
    <property type="match status" value="1"/>
</dbReference>
<dbReference type="PANTHER" id="PTHR38011">
    <property type="entry name" value="DIHYDROFOLATE REDUCTASE FAMILY PROTEIN (AFU_ORTHOLOGUE AFUA_8G06820)"/>
    <property type="match status" value="1"/>
</dbReference>
<evidence type="ECO:0000256" key="9">
    <source>
        <dbReference type="ARBA" id="ARBA00022833"/>
    </source>
</evidence>
<dbReference type="Pfam" id="PF00383">
    <property type="entry name" value="dCMP_cyt_deam_1"/>
    <property type="match status" value="1"/>
</dbReference>
<dbReference type="OrthoDB" id="9800865at2"/>
<evidence type="ECO:0000256" key="18">
    <source>
        <dbReference type="PIRSR" id="PIRSR006769-3"/>
    </source>
</evidence>
<dbReference type="RefSeq" id="WP_093750991.1">
    <property type="nucleotide sequence ID" value="NZ_FNNG01000002.1"/>
</dbReference>
<dbReference type="InterPro" id="IPR016192">
    <property type="entry name" value="APOBEC/CMP_deaminase_Zn-bd"/>
</dbReference>
<keyword evidence="8 15" id="KW-0378">Hydrolase</keyword>
<feature type="binding site" evidence="17">
    <location>
        <position position="223"/>
    </location>
    <ligand>
        <name>NADP(+)</name>
        <dbReference type="ChEBI" id="CHEBI:58349"/>
    </ligand>
</feature>
<dbReference type="AlphaFoldDB" id="A0A1H2TKT7"/>
<dbReference type="InterPro" id="IPR011549">
    <property type="entry name" value="RibD_C"/>
</dbReference>
<feature type="binding site" evidence="17">
    <location>
        <position position="294"/>
    </location>
    <ligand>
        <name>substrate</name>
    </ligand>
</feature>
<reference evidence="20 21" key="1">
    <citation type="submission" date="2016-10" db="EMBL/GenBank/DDBJ databases">
        <authorList>
            <person name="de Groot N.N."/>
        </authorList>
    </citation>
    <scope>NUCLEOTIDE SEQUENCE [LARGE SCALE GENOMIC DNA]</scope>
    <source>
        <strain evidence="20 21">DSM 23310</strain>
    </source>
</reference>
<feature type="binding site" evidence="17">
    <location>
        <position position="207"/>
    </location>
    <ligand>
        <name>substrate</name>
    </ligand>
</feature>
<organism evidence="20 21">
    <name type="scientific">Tepidimicrobium xylanilyticum</name>
    <dbReference type="NCBI Taxonomy" id="1123352"/>
    <lineage>
        <taxon>Bacteria</taxon>
        <taxon>Bacillati</taxon>
        <taxon>Bacillota</taxon>
        <taxon>Tissierellia</taxon>
        <taxon>Tissierellales</taxon>
        <taxon>Tepidimicrobiaceae</taxon>
        <taxon>Tepidimicrobium</taxon>
    </lineage>
</organism>
<evidence type="ECO:0000256" key="3">
    <source>
        <dbReference type="ARBA" id="ARBA00004910"/>
    </source>
</evidence>
<evidence type="ECO:0000256" key="5">
    <source>
        <dbReference type="ARBA" id="ARBA00007417"/>
    </source>
</evidence>
<comment type="pathway">
    <text evidence="2 15">Cofactor biosynthesis; riboflavin biosynthesis; 5-amino-6-(D-ribitylamino)uracil from GTP: step 2/4.</text>
</comment>
<evidence type="ECO:0000256" key="10">
    <source>
        <dbReference type="ARBA" id="ARBA00022857"/>
    </source>
</evidence>
<dbReference type="PANTHER" id="PTHR38011:SF7">
    <property type="entry name" value="2,5-DIAMINO-6-RIBOSYLAMINO-4(3H)-PYRIMIDINONE 5'-PHOSPHATE REDUCTASE"/>
    <property type="match status" value="1"/>
</dbReference>
<feature type="binding site" evidence="17">
    <location>
        <position position="168"/>
    </location>
    <ligand>
        <name>substrate</name>
    </ligand>
</feature>
<dbReference type="FunFam" id="3.40.140.10:FF:000025">
    <property type="entry name" value="Riboflavin biosynthesis protein RibD"/>
    <property type="match status" value="1"/>
</dbReference>
<evidence type="ECO:0000256" key="6">
    <source>
        <dbReference type="ARBA" id="ARBA00022619"/>
    </source>
</evidence>
<feature type="binding site" evidence="17">
    <location>
        <position position="170"/>
    </location>
    <ligand>
        <name>NADP(+)</name>
        <dbReference type="ChEBI" id="CHEBI:58349"/>
    </ligand>
</feature>
<dbReference type="EC" id="3.5.4.26" evidence="15"/>
<evidence type="ECO:0000256" key="7">
    <source>
        <dbReference type="ARBA" id="ARBA00022723"/>
    </source>
</evidence>
<keyword evidence="21" id="KW-1185">Reference proteome</keyword>
<dbReference type="PIRSF" id="PIRSF006769">
    <property type="entry name" value="RibD"/>
    <property type="match status" value="1"/>
</dbReference>
<evidence type="ECO:0000313" key="21">
    <source>
        <dbReference type="Proteomes" id="UP000198828"/>
    </source>
</evidence>
<evidence type="ECO:0000256" key="11">
    <source>
        <dbReference type="ARBA" id="ARBA00023002"/>
    </source>
</evidence>
<dbReference type="EC" id="1.1.1.193" evidence="15"/>
<comment type="pathway">
    <text evidence="3 15">Cofactor biosynthesis; riboflavin biosynthesis; 5-amino-6-(D-ribitylamino)uracil from GTP: step 3/4.</text>
</comment>
<feature type="binding site" evidence="17">
    <location>
        <position position="200"/>
    </location>
    <ligand>
        <name>NADP(+)</name>
        <dbReference type="ChEBI" id="CHEBI:58349"/>
    </ligand>
</feature>
<keyword evidence="9 15" id="KW-0862">Zinc</keyword>
<dbReference type="GO" id="GO:0008270">
    <property type="term" value="F:zinc ion binding"/>
    <property type="evidence" value="ECO:0007669"/>
    <property type="project" value="InterPro"/>
</dbReference>
<sequence>MNDEFFMKIALGLAEEAMGFTNPNPLVGAVIVKDGRIIGKGYHEKYGENHAEINALNYAVENVEDATMYVTLEPCSHFGKTPPCVDRIIKSGIKRVIIAMEDPNPIVSGNGIRILRENGLEVKVGVLKEEAERLNEIYIKYIVTKIPFTIMKAGMSLDGKIATYTGDSRWVTGEKARKYGHLLRQKVSAILVGVNTVIMDDPMLNTRLDNMQCVDPIRIILDSSGRIPITSKVLNINPSSTIVVVTKFTLEDKVKAIREKGAEVLVSSAKNGRVDLQFLMEELGKREIDSLLIEGGGEVSFSFFKEDLVDKVVFFIAPKIIGGRDAKTPVEGEGIAHIKDVVDLKDMEITKLGKDIMIEGYVR</sequence>
<comment type="catalytic activity">
    <reaction evidence="14 15">
        <text>2,5-diamino-6-hydroxy-4-(5-phosphoribosylamino)-pyrimidine + H2O + H(+) = 5-amino-6-(5-phospho-D-ribosylamino)uracil + NH4(+)</text>
        <dbReference type="Rhea" id="RHEA:21868"/>
        <dbReference type="ChEBI" id="CHEBI:15377"/>
        <dbReference type="ChEBI" id="CHEBI:15378"/>
        <dbReference type="ChEBI" id="CHEBI:28938"/>
        <dbReference type="ChEBI" id="CHEBI:58453"/>
        <dbReference type="ChEBI" id="CHEBI:58614"/>
        <dbReference type="EC" id="3.5.4.26"/>
    </reaction>
</comment>
<dbReference type="InterPro" id="IPR004794">
    <property type="entry name" value="Eubact_RibD"/>
</dbReference>
<dbReference type="PROSITE" id="PS51747">
    <property type="entry name" value="CYT_DCMP_DEAMINASES_2"/>
    <property type="match status" value="1"/>
</dbReference>
<comment type="cofactor">
    <cofactor evidence="15 18">
        <name>Zn(2+)</name>
        <dbReference type="ChEBI" id="CHEBI:29105"/>
    </cofactor>
    <text evidence="15 18">Binds 1 zinc ion.</text>
</comment>
<keyword evidence="10 15" id="KW-0521">NADP</keyword>
<dbReference type="SUPFAM" id="SSF53597">
    <property type="entry name" value="Dihydrofolate reductase-like"/>
    <property type="match status" value="1"/>
</dbReference>
<dbReference type="SUPFAM" id="SSF53927">
    <property type="entry name" value="Cytidine deaminase-like"/>
    <property type="match status" value="1"/>
</dbReference>
<dbReference type="InterPro" id="IPR002125">
    <property type="entry name" value="CMP_dCMP_dom"/>
</dbReference>
<feature type="binding site" evidence="18">
    <location>
        <position position="75"/>
    </location>
    <ligand>
        <name>Zn(2+)</name>
        <dbReference type="ChEBI" id="CHEBI:29105"/>
        <note>catalytic</note>
    </ligand>
</feature>
<accession>A0A1H2TKT7</accession>
<dbReference type="GO" id="GO:0008835">
    <property type="term" value="F:diaminohydroxyphosphoribosylaminopyrimidine deaminase activity"/>
    <property type="evidence" value="ECO:0007669"/>
    <property type="project" value="UniProtKB-EC"/>
</dbReference>
<evidence type="ECO:0000256" key="17">
    <source>
        <dbReference type="PIRSR" id="PIRSR006769-2"/>
    </source>
</evidence>
<feature type="binding site" evidence="18">
    <location>
        <position position="84"/>
    </location>
    <ligand>
        <name>Zn(2+)</name>
        <dbReference type="ChEBI" id="CHEBI:29105"/>
        <note>catalytic</note>
    </ligand>
</feature>
<dbReference type="EMBL" id="FNNG01000002">
    <property type="protein sequence ID" value="SDW44573.1"/>
    <property type="molecule type" value="Genomic_DNA"/>
</dbReference>
<evidence type="ECO:0000313" key="20">
    <source>
        <dbReference type="EMBL" id="SDW44573.1"/>
    </source>
</evidence>
<keyword evidence="7 15" id="KW-0479">Metal-binding</keyword>
<dbReference type="GO" id="GO:0050661">
    <property type="term" value="F:NADP binding"/>
    <property type="evidence" value="ECO:0007669"/>
    <property type="project" value="InterPro"/>
</dbReference>
<evidence type="ECO:0000256" key="2">
    <source>
        <dbReference type="ARBA" id="ARBA00004882"/>
    </source>
</evidence>
<name>A0A1H2TKT7_9FIRM</name>
<dbReference type="InterPro" id="IPR024072">
    <property type="entry name" value="DHFR-like_dom_sf"/>
</dbReference>
<dbReference type="Gene3D" id="3.40.430.10">
    <property type="entry name" value="Dihydrofolate Reductase, subunit A"/>
    <property type="match status" value="1"/>
</dbReference>
<evidence type="ECO:0000256" key="16">
    <source>
        <dbReference type="PIRSR" id="PIRSR006769-1"/>
    </source>
</evidence>
<evidence type="ECO:0000256" key="15">
    <source>
        <dbReference type="PIRNR" id="PIRNR006769"/>
    </source>
</evidence>
<feature type="active site" description="Proton donor" evidence="16">
    <location>
        <position position="52"/>
    </location>
</feature>
<feature type="binding site" evidence="17">
    <location>
        <position position="204"/>
    </location>
    <ligand>
        <name>substrate</name>
    </ligand>
</feature>
<protein>
    <recommendedName>
        <fullName evidence="15">Riboflavin biosynthesis protein RibD</fullName>
    </recommendedName>
    <domain>
        <recommendedName>
            <fullName evidence="15">Diaminohydroxyphosphoribosylaminopyrimidine deaminase</fullName>
            <shortName evidence="15">DRAP deaminase</shortName>
            <ecNumber evidence="15">3.5.4.26</ecNumber>
        </recommendedName>
        <alternativeName>
            <fullName evidence="15">Riboflavin-specific deaminase</fullName>
        </alternativeName>
    </domain>
    <domain>
        <recommendedName>
            <fullName evidence="15">5-amino-6-(5-phosphoribosylamino)uracil reductase</fullName>
            <ecNumber evidence="15">1.1.1.193</ecNumber>
        </recommendedName>
        <alternativeName>
            <fullName evidence="15">HTP reductase</fullName>
        </alternativeName>
    </domain>
</protein>
<dbReference type="GO" id="GO:0008703">
    <property type="term" value="F:5-amino-6-(5-phosphoribosylamino)uracil reductase activity"/>
    <property type="evidence" value="ECO:0007669"/>
    <property type="project" value="UniProtKB-EC"/>
</dbReference>
<dbReference type="Gene3D" id="3.40.140.10">
    <property type="entry name" value="Cytidine Deaminase, domain 2"/>
    <property type="match status" value="1"/>
</dbReference>
<dbReference type="InterPro" id="IPR016193">
    <property type="entry name" value="Cytidine_deaminase-like"/>
</dbReference>
<dbReference type="InterPro" id="IPR050765">
    <property type="entry name" value="Riboflavin_Biosynth_HTPR"/>
</dbReference>
<evidence type="ECO:0000256" key="4">
    <source>
        <dbReference type="ARBA" id="ARBA00005259"/>
    </source>
</evidence>
<dbReference type="InterPro" id="IPR002734">
    <property type="entry name" value="RibDG_C"/>
</dbReference>
<feature type="domain" description="CMP/dCMP-type deaminase" evidence="19">
    <location>
        <begin position="1"/>
        <end position="122"/>
    </location>
</feature>
<evidence type="ECO:0000256" key="14">
    <source>
        <dbReference type="ARBA" id="ARBA00049886"/>
    </source>
</evidence>
<keyword evidence="11 15" id="KW-0560">Oxidoreductase</keyword>
<feature type="binding site" evidence="17">
    <location>
        <position position="154"/>
    </location>
    <ligand>
        <name>NADP(+)</name>
        <dbReference type="ChEBI" id="CHEBI:58349"/>
    </ligand>
</feature>
<gene>
    <name evidence="20" type="ORF">SAMN05660923_00743</name>
</gene>
<proteinExistence type="inferred from homology"/>
<dbReference type="UniPathway" id="UPA00275">
    <property type="reaction ID" value="UER00401"/>
</dbReference>
<dbReference type="NCBIfam" id="TIGR00326">
    <property type="entry name" value="eubact_ribD"/>
    <property type="match status" value="1"/>
</dbReference>
<evidence type="ECO:0000259" key="19">
    <source>
        <dbReference type="PROSITE" id="PS51747"/>
    </source>
</evidence>
<evidence type="ECO:0000256" key="1">
    <source>
        <dbReference type="ARBA" id="ARBA00002151"/>
    </source>
</evidence>
<dbReference type="Pfam" id="PF01872">
    <property type="entry name" value="RibD_C"/>
    <property type="match status" value="1"/>
</dbReference>
<feature type="binding site" evidence="18">
    <location>
        <position position="50"/>
    </location>
    <ligand>
        <name>Zn(2+)</name>
        <dbReference type="ChEBI" id="CHEBI:29105"/>
        <note>catalytic</note>
    </ligand>
</feature>
<feature type="binding site" evidence="17">
    <location>
        <position position="184"/>
    </location>
    <ligand>
        <name>substrate</name>
    </ligand>
</feature>
<dbReference type="Proteomes" id="UP000198828">
    <property type="component" value="Unassembled WGS sequence"/>
</dbReference>
<comment type="similarity">
    <text evidence="5 15">In the C-terminal section; belongs to the HTP reductase family.</text>
</comment>
<evidence type="ECO:0000256" key="13">
    <source>
        <dbReference type="ARBA" id="ARBA00049861"/>
    </source>
</evidence>
<comment type="similarity">
    <text evidence="4 15">In the N-terminal section; belongs to the cytidine and deoxycytidylate deaminase family.</text>
</comment>
<feature type="binding site" evidence="17">
    <location>
        <begin position="296"/>
        <end position="302"/>
    </location>
    <ligand>
        <name>NADP(+)</name>
        <dbReference type="ChEBI" id="CHEBI:58349"/>
    </ligand>
</feature>
<evidence type="ECO:0000256" key="12">
    <source>
        <dbReference type="ARBA" id="ARBA00023268"/>
    </source>
</evidence>
<dbReference type="GO" id="GO:0009231">
    <property type="term" value="P:riboflavin biosynthetic process"/>
    <property type="evidence" value="ECO:0007669"/>
    <property type="project" value="UniProtKB-UniPathway"/>
</dbReference>
<evidence type="ECO:0000256" key="8">
    <source>
        <dbReference type="ARBA" id="ARBA00022801"/>
    </source>
</evidence>
<dbReference type="NCBIfam" id="TIGR00227">
    <property type="entry name" value="ribD_Cterm"/>
    <property type="match status" value="1"/>
</dbReference>